<dbReference type="AlphaFoldDB" id="A0A9D2EK71"/>
<dbReference type="EMBL" id="DXBR01000035">
    <property type="protein sequence ID" value="HIZ38851.1"/>
    <property type="molecule type" value="Genomic_DNA"/>
</dbReference>
<comment type="caution">
    <text evidence="1">The sequence shown here is derived from an EMBL/GenBank/DDBJ whole genome shotgun (WGS) entry which is preliminary data.</text>
</comment>
<dbReference type="InterPro" id="IPR011322">
    <property type="entry name" value="N-reg_PII-like_a/b"/>
</dbReference>
<sequence>MKIIQEDKQFFPRILLSVTDVKDGKKLEKIFDEMHLPIFYQCRGKGTAPSELMDIFGLGGSTRLLTLAILPKCKVQELFSEMSRRLSYRHKGGGIAISLPVTGLQNLVARMIGEESGAPEVSMEDKIKERVRKDMSEVRKKSKYTVIWVSVASGYSDDVVDVAREAGARGGTVMKGRRRSSERAGQHLGIAMQDEQEFVMIVTPTEKKSEVMAAIGKSCGLCTPAHGVMVALAVDEAIGLDEQ</sequence>
<dbReference type="Proteomes" id="UP000824049">
    <property type="component" value="Unassembled WGS sequence"/>
</dbReference>
<gene>
    <name evidence="1" type="ORF">H9968_02845</name>
</gene>
<reference evidence="1" key="1">
    <citation type="journal article" date="2021" name="PeerJ">
        <title>Extensive microbial diversity within the chicken gut microbiome revealed by metagenomics and culture.</title>
        <authorList>
            <person name="Gilroy R."/>
            <person name="Ravi A."/>
            <person name="Getino M."/>
            <person name="Pursley I."/>
            <person name="Horton D.L."/>
            <person name="Alikhan N.F."/>
            <person name="Baker D."/>
            <person name="Gharbi K."/>
            <person name="Hall N."/>
            <person name="Watson M."/>
            <person name="Adriaenssens E.M."/>
            <person name="Foster-Nyarko E."/>
            <person name="Jarju S."/>
            <person name="Secka A."/>
            <person name="Antonio M."/>
            <person name="Oren A."/>
            <person name="Chaudhuri R.R."/>
            <person name="La Ragione R."/>
            <person name="Hildebrand F."/>
            <person name="Pallen M.J."/>
        </authorList>
    </citation>
    <scope>NUCLEOTIDE SEQUENCE</scope>
    <source>
        <strain evidence="1">CHK179-28034</strain>
    </source>
</reference>
<dbReference type="SUPFAM" id="SSF54913">
    <property type="entry name" value="GlnB-like"/>
    <property type="match status" value="1"/>
</dbReference>
<evidence type="ECO:0000313" key="2">
    <source>
        <dbReference type="Proteomes" id="UP000824049"/>
    </source>
</evidence>
<name>A0A9D2EK71_9FIRM</name>
<accession>A0A9D2EK71</accession>
<evidence type="ECO:0000313" key="1">
    <source>
        <dbReference type="EMBL" id="HIZ38851.1"/>
    </source>
</evidence>
<organism evidence="1 2">
    <name type="scientific">Candidatus Anaerobutyricum stercoris</name>
    <dbReference type="NCBI Taxonomy" id="2838457"/>
    <lineage>
        <taxon>Bacteria</taxon>
        <taxon>Bacillati</taxon>
        <taxon>Bacillota</taxon>
        <taxon>Clostridia</taxon>
        <taxon>Lachnospirales</taxon>
        <taxon>Lachnospiraceae</taxon>
        <taxon>Anaerobutyricum</taxon>
    </lineage>
</organism>
<dbReference type="Gene3D" id="3.30.70.120">
    <property type="match status" value="1"/>
</dbReference>
<proteinExistence type="predicted"/>
<dbReference type="InterPro" id="IPR015867">
    <property type="entry name" value="N-reg_PII/ATP_PRibTrfase_C"/>
</dbReference>
<reference evidence="1" key="2">
    <citation type="submission" date="2021-04" db="EMBL/GenBank/DDBJ databases">
        <authorList>
            <person name="Gilroy R."/>
        </authorList>
    </citation>
    <scope>NUCLEOTIDE SEQUENCE</scope>
    <source>
        <strain evidence="1">CHK179-28034</strain>
    </source>
</reference>
<protein>
    <submittedName>
        <fullName evidence="1">Transcriptional regulator</fullName>
    </submittedName>
</protein>